<dbReference type="EMBL" id="CAJVQB010051923">
    <property type="protein sequence ID" value="CAG8835664.1"/>
    <property type="molecule type" value="Genomic_DNA"/>
</dbReference>
<protein>
    <submittedName>
        <fullName evidence="1">21084_t:CDS:1</fullName>
    </submittedName>
</protein>
<sequence length="101" mass="11693">EFYKINDININPKKTKLIVFNPRVKRESCEIMIAKEMVKAEEKNTLQKAYYKPTNLYKQYVSGTQTCIPATNFPLNTASALQNPAALFKVFKKQDRFAKNN</sequence>
<name>A0ABN7WMC9_GIGMA</name>
<keyword evidence="2" id="KW-1185">Reference proteome</keyword>
<comment type="caution">
    <text evidence="1">The sequence shown here is derived from an EMBL/GenBank/DDBJ whole genome shotgun (WGS) entry which is preliminary data.</text>
</comment>
<reference evidence="1 2" key="1">
    <citation type="submission" date="2021-06" db="EMBL/GenBank/DDBJ databases">
        <authorList>
            <person name="Kallberg Y."/>
            <person name="Tangrot J."/>
            <person name="Rosling A."/>
        </authorList>
    </citation>
    <scope>NUCLEOTIDE SEQUENCE [LARGE SCALE GENOMIC DNA]</scope>
    <source>
        <strain evidence="1 2">120-4 pot B 10/14</strain>
    </source>
</reference>
<gene>
    <name evidence="1" type="ORF">GMARGA_LOCUS32683</name>
</gene>
<accession>A0ABN7WMC9</accession>
<evidence type="ECO:0000313" key="1">
    <source>
        <dbReference type="EMBL" id="CAG8835664.1"/>
    </source>
</evidence>
<evidence type="ECO:0000313" key="2">
    <source>
        <dbReference type="Proteomes" id="UP000789901"/>
    </source>
</evidence>
<organism evidence="1 2">
    <name type="scientific">Gigaspora margarita</name>
    <dbReference type="NCBI Taxonomy" id="4874"/>
    <lineage>
        <taxon>Eukaryota</taxon>
        <taxon>Fungi</taxon>
        <taxon>Fungi incertae sedis</taxon>
        <taxon>Mucoromycota</taxon>
        <taxon>Glomeromycotina</taxon>
        <taxon>Glomeromycetes</taxon>
        <taxon>Diversisporales</taxon>
        <taxon>Gigasporaceae</taxon>
        <taxon>Gigaspora</taxon>
    </lineage>
</organism>
<feature type="non-terminal residue" evidence="1">
    <location>
        <position position="1"/>
    </location>
</feature>
<proteinExistence type="predicted"/>
<dbReference type="Proteomes" id="UP000789901">
    <property type="component" value="Unassembled WGS sequence"/>
</dbReference>